<evidence type="ECO:0000313" key="2">
    <source>
        <dbReference type="Proteomes" id="UP000290498"/>
    </source>
</evidence>
<keyword evidence="2" id="KW-1185">Reference proteome</keyword>
<organism evidence="1 2">
    <name type="scientific">Escherichia phage AnYang</name>
    <dbReference type="NCBI Taxonomy" id="2499909"/>
    <lineage>
        <taxon>Viruses</taxon>
        <taxon>Duplodnaviria</taxon>
        <taxon>Heunggongvirae</taxon>
        <taxon>Uroviricota</taxon>
        <taxon>Caudoviricetes</taxon>
        <taxon>Pantevenvirales</taxon>
        <taxon>Straboviridae</taxon>
        <taxon>Tevenvirinae</taxon>
        <taxon>Dhakavirus</taxon>
        <taxon>Dhakavirus anyang</taxon>
    </lineage>
</organism>
<proteinExistence type="predicted"/>
<dbReference type="GeneID" id="65118092"/>
<accession>A0A410T4U7</accession>
<reference evidence="1 2" key="1">
    <citation type="submission" date="2018-11" db="EMBL/GenBank/DDBJ databases">
        <authorList>
            <person name="Ji L."/>
        </authorList>
    </citation>
    <scope>NUCLEOTIDE SEQUENCE [LARGE SCALE GENOMIC DNA]</scope>
</reference>
<dbReference type="RefSeq" id="YP_010100398.1">
    <property type="nucleotide sequence ID" value="NC_055782.1"/>
</dbReference>
<protein>
    <submittedName>
        <fullName evidence="1">Uncharacterized protein</fullName>
    </submittedName>
</protein>
<name>A0A410T4U7_9CAUD</name>
<sequence length="94" mass="11205">MWFNCLKIGKNSSKCSSEMTLNSVRPGCRNKYVWYMSAIQLGDFMRKYWITLATGEFGYLWAEKRPLFAEYVTIMVETWEGEFYQVRGQVYKIE</sequence>
<dbReference type="Proteomes" id="UP000290498">
    <property type="component" value="Segment"/>
</dbReference>
<dbReference type="KEGG" id="vg:65118092"/>
<evidence type="ECO:0000313" key="1">
    <source>
        <dbReference type="EMBL" id="QAU03713.1"/>
    </source>
</evidence>
<dbReference type="EMBL" id="MK234886">
    <property type="protein sequence ID" value="QAU03713.1"/>
    <property type="molecule type" value="Genomic_DNA"/>
</dbReference>